<keyword evidence="7" id="KW-1185">Reference proteome</keyword>
<dbReference type="EC" id="2.1.1.64" evidence="5"/>
<dbReference type="Gene3D" id="3.40.50.150">
    <property type="entry name" value="Vaccinia Virus protein VP39"/>
    <property type="match status" value="1"/>
</dbReference>
<dbReference type="RefSeq" id="WP_139983881.1">
    <property type="nucleotide sequence ID" value="NZ_CP041046.1"/>
</dbReference>
<dbReference type="InterPro" id="IPR010233">
    <property type="entry name" value="UbiG_MeTrfase"/>
</dbReference>
<protein>
    <recommendedName>
        <fullName evidence="5">Ubiquinone biosynthesis O-methyltransferase</fullName>
    </recommendedName>
    <alternativeName>
        <fullName evidence="5">2-polyprenyl-6-hydroxyphenol methylase</fullName>
        <ecNumber evidence="5">2.1.1.222</ecNumber>
    </alternativeName>
    <alternativeName>
        <fullName evidence="5">3-demethylubiquinone 3-O-methyltransferase</fullName>
        <ecNumber evidence="5">2.1.1.64</ecNumber>
    </alternativeName>
</protein>
<name>A0A4Y5Z7K3_9GAMM</name>
<comment type="catalytic activity">
    <reaction evidence="5">
        <text>a 3-demethylubiquinol + S-adenosyl-L-methionine = a ubiquinol + S-adenosyl-L-homocysteine + H(+)</text>
        <dbReference type="Rhea" id="RHEA:44380"/>
        <dbReference type="Rhea" id="RHEA-COMP:9566"/>
        <dbReference type="Rhea" id="RHEA-COMP:10914"/>
        <dbReference type="ChEBI" id="CHEBI:15378"/>
        <dbReference type="ChEBI" id="CHEBI:17976"/>
        <dbReference type="ChEBI" id="CHEBI:57856"/>
        <dbReference type="ChEBI" id="CHEBI:59789"/>
        <dbReference type="ChEBI" id="CHEBI:84422"/>
        <dbReference type="EC" id="2.1.1.64"/>
    </reaction>
</comment>
<dbReference type="PANTHER" id="PTHR43464:SF19">
    <property type="entry name" value="UBIQUINONE BIOSYNTHESIS O-METHYLTRANSFERASE, MITOCHONDRIAL"/>
    <property type="match status" value="1"/>
</dbReference>
<evidence type="ECO:0000256" key="3">
    <source>
        <dbReference type="ARBA" id="ARBA00022688"/>
    </source>
</evidence>
<dbReference type="PANTHER" id="PTHR43464">
    <property type="entry name" value="METHYLTRANSFERASE"/>
    <property type="match status" value="1"/>
</dbReference>
<dbReference type="Proteomes" id="UP000316093">
    <property type="component" value="Chromosome"/>
</dbReference>
<gene>
    <name evidence="5 6" type="primary">ubiG</name>
    <name evidence="6" type="ORF">FIV34_14375</name>
</gene>
<feature type="binding site" evidence="5">
    <location>
        <position position="39"/>
    </location>
    <ligand>
        <name>S-adenosyl-L-methionine</name>
        <dbReference type="ChEBI" id="CHEBI:59789"/>
    </ligand>
</feature>
<feature type="binding site" evidence="5">
    <location>
        <position position="123"/>
    </location>
    <ligand>
        <name>S-adenosyl-L-methionine</name>
        <dbReference type="ChEBI" id="CHEBI:59789"/>
    </ligand>
</feature>
<dbReference type="AlphaFoldDB" id="A0A4Y5Z7K3"/>
<dbReference type="GO" id="GO:0010420">
    <property type="term" value="F:polyprenyldihydroxybenzoate methyltransferase activity"/>
    <property type="evidence" value="ECO:0007669"/>
    <property type="project" value="InterPro"/>
</dbReference>
<dbReference type="GO" id="GO:0061542">
    <property type="term" value="F:3-demethylubiquinol 3-O-methyltransferase activity"/>
    <property type="evidence" value="ECO:0007669"/>
    <property type="project" value="UniProtKB-UniRule"/>
</dbReference>
<evidence type="ECO:0000313" key="6">
    <source>
        <dbReference type="EMBL" id="QDE40305.1"/>
    </source>
</evidence>
<keyword evidence="4 5" id="KW-0949">S-adenosyl-L-methionine</keyword>
<dbReference type="SUPFAM" id="SSF53335">
    <property type="entry name" value="S-adenosyl-L-methionine-dependent methyltransferases"/>
    <property type="match status" value="1"/>
</dbReference>
<accession>A0A4Y5Z7K3</accession>
<evidence type="ECO:0000256" key="5">
    <source>
        <dbReference type="HAMAP-Rule" id="MF_00472"/>
    </source>
</evidence>
<keyword evidence="2 5" id="KW-0808">Transferase</keyword>
<keyword evidence="1 5" id="KW-0489">Methyltransferase</keyword>
<keyword evidence="3 5" id="KW-0831">Ubiquinone biosynthesis</keyword>
<comment type="similarity">
    <text evidence="5">Belongs to the methyltransferase superfamily. UbiG/COQ3 family.</text>
</comment>
<dbReference type="Pfam" id="PF13489">
    <property type="entry name" value="Methyltransf_23"/>
    <property type="match status" value="1"/>
</dbReference>
<dbReference type="UniPathway" id="UPA00232"/>
<dbReference type="GO" id="GO:0102208">
    <property type="term" value="F:2-polyprenyl-6-hydroxyphenol methylase activity"/>
    <property type="evidence" value="ECO:0007669"/>
    <property type="project" value="UniProtKB-EC"/>
</dbReference>
<proteinExistence type="inferred from homology"/>
<feature type="binding site" evidence="5">
    <location>
        <position position="58"/>
    </location>
    <ligand>
        <name>S-adenosyl-L-methionine</name>
        <dbReference type="ChEBI" id="CHEBI:59789"/>
    </ligand>
</feature>
<dbReference type="EMBL" id="CP041046">
    <property type="protein sequence ID" value="QDE40305.1"/>
    <property type="molecule type" value="Genomic_DNA"/>
</dbReference>
<dbReference type="InterPro" id="IPR029063">
    <property type="entry name" value="SAM-dependent_MTases_sf"/>
</dbReference>
<dbReference type="CDD" id="cd02440">
    <property type="entry name" value="AdoMet_MTases"/>
    <property type="match status" value="1"/>
</dbReference>
<evidence type="ECO:0000313" key="7">
    <source>
        <dbReference type="Proteomes" id="UP000316093"/>
    </source>
</evidence>
<dbReference type="EC" id="2.1.1.222" evidence="5"/>
<comment type="pathway">
    <text evidence="5">Cofactor biosynthesis; ubiquinone biosynthesis.</text>
</comment>
<evidence type="ECO:0000256" key="2">
    <source>
        <dbReference type="ARBA" id="ARBA00022679"/>
    </source>
</evidence>
<feature type="binding site" evidence="5">
    <location>
        <position position="79"/>
    </location>
    <ligand>
        <name>S-adenosyl-L-methionine</name>
        <dbReference type="ChEBI" id="CHEBI:59789"/>
    </ligand>
</feature>
<dbReference type="OrthoDB" id="9801538at2"/>
<evidence type="ECO:0000256" key="1">
    <source>
        <dbReference type="ARBA" id="ARBA00022603"/>
    </source>
</evidence>
<dbReference type="GO" id="GO:0032259">
    <property type="term" value="P:methylation"/>
    <property type="evidence" value="ECO:0007669"/>
    <property type="project" value="UniProtKB-KW"/>
</dbReference>
<dbReference type="HAMAP" id="MF_00472">
    <property type="entry name" value="UbiG"/>
    <property type="match status" value="1"/>
</dbReference>
<organism evidence="6 7">
    <name type="scientific">Luteibacter pinisoli</name>
    <dbReference type="NCBI Taxonomy" id="2589080"/>
    <lineage>
        <taxon>Bacteria</taxon>
        <taxon>Pseudomonadati</taxon>
        <taxon>Pseudomonadota</taxon>
        <taxon>Gammaproteobacteria</taxon>
        <taxon>Lysobacterales</taxon>
        <taxon>Rhodanobacteraceae</taxon>
        <taxon>Luteibacter</taxon>
    </lineage>
</organism>
<sequence length="235" mass="25377">MQANTNVSAEEIARFEKLAARWWDPDGESRPLHDLNPVRSAYIAGRANLRGAKVVDVGCGGGLLSEALARAGANVTAIDLGAKLIEIAKLHLFESNLQVDYRVQSSEQLAAAEPASFDVVCCMEMIEHVPDPLVLIRDLAAMLKPGGQLFLSTLNRTPAAFGAAIVGAEYLMRLLPRGTHHYAQFLKPSEVAGMLRQFGLELEDISGLAYNPLTRNARLASNTAVNYVLAARKPA</sequence>
<evidence type="ECO:0000256" key="4">
    <source>
        <dbReference type="ARBA" id="ARBA00022691"/>
    </source>
</evidence>
<comment type="function">
    <text evidence="5">O-methyltransferase that catalyzes the 2 O-methylation steps in the ubiquinone biosynthetic pathway.</text>
</comment>
<comment type="catalytic activity">
    <reaction evidence="5">
        <text>a 3-(all-trans-polyprenyl)benzene-1,2-diol + S-adenosyl-L-methionine = a 2-methoxy-6-(all-trans-polyprenyl)phenol + S-adenosyl-L-homocysteine + H(+)</text>
        <dbReference type="Rhea" id="RHEA:31411"/>
        <dbReference type="Rhea" id="RHEA-COMP:9550"/>
        <dbReference type="Rhea" id="RHEA-COMP:9551"/>
        <dbReference type="ChEBI" id="CHEBI:15378"/>
        <dbReference type="ChEBI" id="CHEBI:57856"/>
        <dbReference type="ChEBI" id="CHEBI:59789"/>
        <dbReference type="ChEBI" id="CHEBI:62729"/>
        <dbReference type="ChEBI" id="CHEBI:62731"/>
        <dbReference type="EC" id="2.1.1.222"/>
    </reaction>
</comment>
<reference evidence="6 7" key="1">
    <citation type="submission" date="2019-06" db="EMBL/GenBank/DDBJ databases">
        <title>A complete genome sequence for Luteibacter pinisoli MAH-14.</title>
        <authorList>
            <person name="Baltrus D.A."/>
        </authorList>
    </citation>
    <scope>NUCLEOTIDE SEQUENCE [LARGE SCALE GENOMIC DNA]</scope>
    <source>
        <strain evidence="6 7">MAH-14</strain>
    </source>
</reference>
<dbReference type="KEGG" id="lpy:FIV34_14375"/>
<dbReference type="NCBIfam" id="TIGR01983">
    <property type="entry name" value="UbiG"/>
    <property type="match status" value="1"/>
</dbReference>